<dbReference type="GO" id="GO:0006352">
    <property type="term" value="P:DNA-templated transcription initiation"/>
    <property type="evidence" value="ECO:0007669"/>
    <property type="project" value="InterPro"/>
</dbReference>
<dbReference type="Proteomes" id="UP000247465">
    <property type="component" value="Chromosome"/>
</dbReference>
<accession>A0A2Z4ALR5</accession>
<dbReference type="InterPro" id="IPR007627">
    <property type="entry name" value="RNA_pol_sigma70_r2"/>
</dbReference>
<dbReference type="PANTHER" id="PTHR43133">
    <property type="entry name" value="RNA POLYMERASE ECF-TYPE SIGMA FACTO"/>
    <property type="match status" value="1"/>
</dbReference>
<organism evidence="7 8">
    <name type="scientific">Candidatus Moanibacter tarae</name>
    <dbReference type="NCBI Taxonomy" id="2200854"/>
    <lineage>
        <taxon>Bacteria</taxon>
        <taxon>Pseudomonadati</taxon>
        <taxon>Verrucomicrobiota</taxon>
        <taxon>Opitutia</taxon>
        <taxon>Puniceicoccales</taxon>
        <taxon>Puniceicoccales incertae sedis</taxon>
        <taxon>Candidatus Moanibacter</taxon>
    </lineage>
</organism>
<dbReference type="InterPro" id="IPR013324">
    <property type="entry name" value="RNA_pol_sigma_r3/r4-like"/>
</dbReference>
<evidence type="ECO:0000256" key="2">
    <source>
        <dbReference type="ARBA" id="ARBA00023015"/>
    </source>
</evidence>
<dbReference type="Pfam" id="PF04542">
    <property type="entry name" value="Sigma70_r2"/>
    <property type="match status" value="1"/>
</dbReference>
<proteinExistence type="inferred from homology"/>
<evidence type="ECO:0000256" key="4">
    <source>
        <dbReference type="ARBA" id="ARBA00023163"/>
    </source>
</evidence>
<keyword evidence="4" id="KW-0804">Transcription</keyword>
<protein>
    <submittedName>
        <fullName evidence="7">ECF RNA polymerase sigma-E factor</fullName>
    </submittedName>
</protein>
<dbReference type="InterPro" id="IPR013325">
    <property type="entry name" value="RNA_pol_sigma_r2"/>
</dbReference>
<dbReference type="GO" id="GO:0003677">
    <property type="term" value="F:DNA binding"/>
    <property type="evidence" value="ECO:0007669"/>
    <property type="project" value="InterPro"/>
</dbReference>
<dbReference type="AlphaFoldDB" id="A0A2Z4ALR5"/>
<dbReference type="CDD" id="cd06171">
    <property type="entry name" value="Sigma70_r4"/>
    <property type="match status" value="1"/>
</dbReference>
<dbReference type="InterPro" id="IPR013249">
    <property type="entry name" value="RNA_pol_sigma70_r4_t2"/>
</dbReference>
<comment type="similarity">
    <text evidence="1">Belongs to the sigma-70 factor family. ECF subfamily.</text>
</comment>
<evidence type="ECO:0000259" key="6">
    <source>
        <dbReference type="Pfam" id="PF08281"/>
    </source>
</evidence>
<dbReference type="InterPro" id="IPR036388">
    <property type="entry name" value="WH-like_DNA-bd_sf"/>
</dbReference>
<evidence type="ECO:0000256" key="3">
    <source>
        <dbReference type="ARBA" id="ARBA00023082"/>
    </source>
</evidence>
<dbReference type="InterPro" id="IPR039425">
    <property type="entry name" value="RNA_pol_sigma-70-like"/>
</dbReference>
<dbReference type="Gene3D" id="1.10.10.10">
    <property type="entry name" value="Winged helix-like DNA-binding domain superfamily/Winged helix DNA-binding domain"/>
    <property type="match status" value="1"/>
</dbReference>
<dbReference type="NCBIfam" id="TIGR02937">
    <property type="entry name" value="sigma70-ECF"/>
    <property type="match status" value="1"/>
</dbReference>
<evidence type="ECO:0000256" key="1">
    <source>
        <dbReference type="ARBA" id="ARBA00010641"/>
    </source>
</evidence>
<dbReference type="SUPFAM" id="SSF88659">
    <property type="entry name" value="Sigma3 and sigma4 domains of RNA polymerase sigma factors"/>
    <property type="match status" value="1"/>
</dbReference>
<dbReference type="GO" id="GO:0016987">
    <property type="term" value="F:sigma factor activity"/>
    <property type="evidence" value="ECO:0007669"/>
    <property type="project" value="UniProtKB-KW"/>
</dbReference>
<dbReference type="KEGG" id="mtar:DF168_01158"/>
<gene>
    <name evidence="7" type="primary">rpoE_2</name>
    <name evidence="7" type="ORF">DF168_01158</name>
</gene>
<dbReference type="InterPro" id="IPR014284">
    <property type="entry name" value="RNA_pol_sigma-70_dom"/>
</dbReference>
<dbReference type="PANTHER" id="PTHR43133:SF51">
    <property type="entry name" value="RNA POLYMERASE SIGMA FACTOR"/>
    <property type="match status" value="1"/>
</dbReference>
<keyword evidence="2" id="KW-0805">Transcription regulation</keyword>
<dbReference type="Gene3D" id="1.10.1740.10">
    <property type="match status" value="1"/>
</dbReference>
<sequence length="210" mass="24341">MHSSVAVEKSLTQRSFGSAEQTDDDLAYVRRVQSGDVEAFDHLVLKYRERLFSIIYNLTSNREDAADLTQESFIKAFRSLKRFRGRSSFFTWLYRIAINTTLTNLRKNRMRHFFSFEKISEEVSSAEIIEALVTRTNSDRSVLLGELQEKLNEALHKLSPKHRAVVVLFEIEGLSHQQISEVMNCSIGTVRSRLHYAKQQLQAYLQAYID</sequence>
<evidence type="ECO:0000313" key="8">
    <source>
        <dbReference type="Proteomes" id="UP000247465"/>
    </source>
</evidence>
<dbReference type="SUPFAM" id="SSF88946">
    <property type="entry name" value="Sigma2 domain of RNA polymerase sigma factors"/>
    <property type="match status" value="1"/>
</dbReference>
<dbReference type="Pfam" id="PF08281">
    <property type="entry name" value="Sigma70_r4_2"/>
    <property type="match status" value="1"/>
</dbReference>
<evidence type="ECO:0000259" key="5">
    <source>
        <dbReference type="Pfam" id="PF04542"/>
    </source>
</evidence>
<feature type="domain" description="RNA polymerase sigma-70 region 2" evidence="5">
    <location>
        <begin position="43"/>
        <end position="109"/>
    </location>
</feature>
<name>A0A2Z4ALR5_9BACT</name>
<reference evidence="7 8" key="1">
    <citation type="submission" date="2018-06" db="EMBL/GenBank/DDBJ databases">
        <title>Draft Genome Sequence of a Novel Marine Bacterium Related to the Verrucomicrobia.</title>
        <authorList>
            <person name="Vosseberg J."/>
            <person name="Martijn J."/>
            <person name="Ettema T.J.G."/>
        </authorList>
    </citation>
    <scope>NUCLEOTIDE SEQUENCE [LARGE SCALE GENOMIC DNA]</scope>
    <source>
        <strain evidence="7">TARA_B100001123</strain>
    </source>
</reference>
<feature type="domain" description="RNA polymerase sigma factor 70 region 4 type 2" evidence="6">
    <location>
        <begin position="149"/>
        <end position="201"/>
    </location>
</feature>
<dbReference type="EMBL" id="CP029803">
    <property type="protein sequence ID" value="AWT59960.1"/>
    <property type="molecule type" value="Genomic_DNA"/>
</dbReference>
<evidence type="ECO:0000313" key="7">
    <source>
        <dbReference type="EMBL" id="AWT59960.1"/>
    </source>
</evidence>
<keyword evidence="3" id="KW-0731">Sigma factor</keyword>